<comment type="caution">
    <text evidence="2">The sequence shown here is derived from an EMBL/GenBank/DDBJ whole genome shotgun (WGS) entry which is preliminary data.</text>
</comment>
<keyword evidence="2" id="KW-0808">Transferase</keyword>
<dbReference type="EMBL" id="QZJZ01000005">
    <property type="protein sequence ID" value="RJP62045.1"/>
    <property type="molecule type" value="Genomic_DNA"/>
</dbReference>
<name>A0A3A4R6N1_9BACT</name>
<evidence type="ECO:0000313" key="2">
    <source>
        <dbReference type="EMBL" id="RJP62045.1"/>
    </source>
</evidence>
<dbReference type="SUPFAM" id="SSF53335">
    <property type="entry name" value="S-adenosyl-L-methionine-dependent methyltransferases"/>
    <property type="match status" value="1"/>
</dbReference>
<gene>
    <name evidence="2" type="ORF">C4541_00485</name>
</gene>
<reference evidence="2 3" key="1">
    <citation type="journal article" date="2017" name="ISME J.">
        <title>Energy and carbon metabolisms in a deep terrestrial subsurface fluid microbial community.</title>
        <authorList>
            <person name="Momper L."/>
            <person name="Jungbluth S.P."/>
            <person name="Lee M.D."/>
            <person name="Amend J.P."/>
        </authorList>
    </citation>
    <scope>NUCLEOTIDE SEQUENCE [LARGE SCALE GENOMIC DNA]</scope>
    <source>
        <strain evidence="2">SURF_26</strain>
    </source>
</reference>
<accession>A0A3A4R6N1</accession>
<dbReference type="Proteomes" id="UP000266426">
    <property type="component" value="Unassembled WGS sequence"/>
</dbReference>
<evidence type="ECO:0000313" key="3">
    <source>
        <dbReference type="Proteomes" id="UP000266426"/>
    </source>
</evidence>
<proteinExistence type="predicted"/>
<sequence>MKFELLQRFDKKRSPEQLRKHFDTEKAIAAKLKTSSREERKVIYSTMYDELLATVPDHPRLTRRKDRVTTETRIRTQLALIERFLADDTIFVEFAPGDCELALHMCSRVKSVYAIDISDQGRESLVDAPKNFKLIIYNGYDLDFEENIADVVFSDQLIEHLHPDDTQLHFQLVYKILKEGGAYVFRTPHKFMGPCDISRYFSDKAEGFHLKEWTFMELAKVIKSVGFRSWFIYWKNNLIYEQPIFYLSIVEMVLKMFPRESRKIATTVFLPGDISMVCIK</sequence>
<dbReference type="GO" id="GO:0008757">
    <property type="term" value="F:S-adenosylmethionine-dependent methyltransferase activity"/>
    <property type="evidence" value="ECO:0007669"/>
    <property type="project" value="InterPro"/>
</dbReference>
<organism evidence="2 3">
    <name type="scientific">Candidatus Auribacter fodinae</name>
    <dbReference type="NCBI Taxonomy" id="2093366"/>
    <lineage>
        <taxon>Bacteria</taxon>
        <taxon>Pseudomonadati</taxon>
        <taxon>Candidatus Auribacterota</taxon>
        <taxon>Candidatus Auribacteria</taxon>
        <taxon>Candidatus Auribacterales</taxon>
        <taxon>Candidatus Auribacteraceae</taxon>
        <taxon>Candidatus Auribacter</taxon>
    </lineage>
</organism>
<evidence type="ECO:0000259" key="1">
    <source>
        <dbReference type="Pfam" id="PF08241"/>
    </source>
</evidence>
<dbReference type="Gene3D" id="3.40.50.150">
    <property type="entry name" value="Vaccinia Virus protein VP39"/>
    <property type="match status" value="1"/>
</dbReference>
<dbReference type="AlphaFoldDB" id="A0A3A4R6N1"/>
<feature type="domain" description="Methyltransferase type 11" evidence="1">
    <location>
        <begin position="93"/>
        <end position="185"/>
    </location>
</feature>
<dbReference type="InterPro" id="IPR029063">
    <property type="entry name" value="SAM-dependent_MTases_sf"/>
</dbReference>
<protein>
    <submittedName>
        <fullName evidence="2">Class I SAM-dependent methyltransferase</fullName>
    </submittedName>
</protein>
<dbReference type="CDD" id="cd02440">
    <property type="entry name" value="AdoMet_MTases"/>
    <property type="match status" value="1"/>
</dbReference>
<dbReference type="Pfam" id="PF08241">
    <property type="entry name" value="Methyltransf_11"/>
    <property type="match status" value="1"/>
</dbReference>
<keyword evidence="2" id="KW-0489">Methyltransferase</keyword>
<dbReference type="InterPro" id="IPR013216">
    <property type="entry name" value="Methyltransf_11"/>
</dbReference>
<dbReference type="GO" id="GO:0032259">
    <property type="term" value="P:methylation"/>
    <property type="evidence" value="ECO:0007669"/>
    <property type="project" value="UniProtKB-KW"/>
</dbReference>